<dbReference type="InterPro" id="IPR019734">
    <property type="entry name" value="TPR_rpt"/>
</dbReference>
<dbReference type="OrthoDB" id="2335338at2759"/>
<name>U4KX85_PYROM</name>
<protein>
    <submittedName>
        <fullName evidence="4">Similar to Stress-induced-phosphoprotein 1 acc. no. Q3ZBZ8</fullName>
    </submittedName>
</protein>
<dbReference type="eggNOG" id="KOG0548">
    <property type="taxonomic scope" value="Eukaryota"/>
</dbReference>
<evidence type="ECO:0000256" key="1">
    <source>
        <dbReference type="ARBA" id="ARBA00022737"/>
    </source>
</evidence>
<dbReference type="Gene3D" id="1.25.40.10">
    <property type="entry name" value="Tetratricopeptide repeat domain"/>
    <property type="match status" value="1"/>
</dbReference>
<dbReference type="SUPFAM" id="SSF48452">
    <property type="entry name" value="TPR-like"/>
    <property type="match status" value="1"/>
</dbReference>
<dbReference type="PROSITE" id="PS50005">
    <property type="entry name" value="TPR"/>
    <property type="match status" value="1"/>
</dbReference>
<reference evidence="4 5" key="1">
    <citation type="journal article" date="2013" name="PLoS Genet.">
        <title>The genome and development-dependent transcriptomes of Pyronema confluens: a window into fungal evolution.</title>
        <authorList>
            <person name="Traeger S."/>
            <person name="Altegoer F."/>
            <person name="Freitag M."/>
            <person name="Gabaldon T."/>
            <person name="Kempken F."/>
            <person name="Kumar A."/>
            <person name="Marcet-Houben M."/>
            <person name="Poggeler S."/>
            <person name="Stajich J.E."/>
            <person name="Nowrousian M."/>
        </authorList>
    </citation>
    <scope>NUCLEOTIDE SEQUENCE [LARGE SCALE GENOMIC DNA]</scope>
    <source>
        <strain evidence="5">CBS 100304</strain>
        <tissue evidence="4">Vegetative mycelium</tissue>
    </source>
</reference>
<evidence type="ECO:0000256" key="3">
    <source>
        <dbReference type="PROSITE-ProRule" id="PRU00339"/>
    </source>
</evidence>
<evidence type="ECO:0000313" key="5">
    <source>
        <dbReference type="Proteomes" id="UP000018144"/>
    </source>
</evidence>
<accession>U4KX85</accession>
<dbReference type="EMBL" id="HF935303">
    <property type="protein sequence ID" value="CCX06647.1"/>
    <property type="molecule type" value="Genomic_DNA"/>
</dbReference>
<evidence type="ECO:0000313" key="4">
    <source>
        <dbReference type="EMBL" id="CCX06647.1"/>
    </source>
</evidence>
<dbReference type="InterPro" id="IPR011990">
    <property type="entry name" value="TPR-like_helical_dom_sf"/>
</dbReference>
<dbReference type="Pfam" id="PF00515">
    <property type="entry name" value="TPR_1"/>
    <property type="match status" value="1"/>
</dbReference>
<sequence>MAPQRPEPTEAQLQQSDEWKQKGNVAFRAKNYTEAFDYYTEAIALNPSSATLYSNRSAALLALKRLPLALNDAKICVKMDKTWAKGFRRKASVLDAMKRFQDAFHVYGQALNAIKKDDTLTKEQKKAEHAEIIKLQKVLAEKMTAKNNSQHPDQLLIRRDEAYSPGLVVLREAERRVDETGELMGTWPPIGSCRRRLWIAEMQYHNAILHLMEYSIKEQYLPTVGLQPYIIGRLQTLEELTTALTEDIRVGRLGPPSLEKLKLCFTMEQQRRNAIGPGMSPQATIAEYARRLTESPDQRAPTPFDALGGSTRAIGWDYVRPALQLTIRSSLMNGFLKRVFGEGEIGSVEFRRCVELIEAAQKEWSDVDGSIRGRTLEETFLRQVKVHLGESLVIKYLRELKTNPNMPVEEKKKFLDEIISIGEWIVMSHENESSPPEKDKFAHPAGEAHWWTVYYTHYTAPLAKAYNFIGFGNLRYGIDVDTISLVPDSTETGKRGPIASSPSRLGIAAMNYAKAAAWMPADDPECANSLWLAIHAMVTRGGYYLADFEVLRDMANNCVAHYTPHFRADIIPENHCGKCEAESVEGTITGQTPESVCSAVLRWDENDDQSITAQVQDAMHDLMHETLMGTDGGFLMITEAIWGVWRDRETIWGEPEEYVNLSKVIWKELDKEVRENWKFVLEYNQKGGGKVFVLKK</sequence>
<dbReference type="PANTHER" id="PTHR22904">
    <property type="entry name" value="TPR REPEAT CONTAINING PROTEIN"/>
    <property type="match status" value="1"/>
</dbReference>
<keyword evidence="1" id="KW-0677">Repeat</keyword>
<keyword evidence="2 3" id="KW-0802">TPR repeat</keyword>
<dbReference type="PANTHER" id="PTHR22904:SF523">
    <property type="entry name" value="STRESS-INDUCED-PHOSPHOPROTEIN 1"/>
    <property type="match status" value="1"/>
</dbReference>
<evidence type="ECO:0000256" key="2">
    <source>
        <dbReference type="ARBA" id="ARBA00022803"/>
    </source>
</evidence>
<dbReference type="STRING" id="1076935.U4KX85"/>
<dbReference type="AlphaFoldDB" id="U4KX85"/>
<dbReference type="Proteomes" id="UP000018144">
    <property type="component" value="Unassembled WGS sequence"/>
</dbReference>
<gene>
    <name evidence="4" type="ORF">PCON_06234</name>
</gene>
<keyword evidence="5" id="KW-1185">Reference proteome</keyword>
<proteinExistence type="predicted"/>
<dbReference type="GO" id="GO:0051879">
    <property type="term" value="F:Hsp90 protein binding"/>
    <property type="evidence" value="ECO:0007669"/>
    <property type="project" value="TreeGrafter"/>
</dbReference>
<dbReference type="SMART" id="SM00028">
    <property type="entry name" value="TPR"/>
    <property type="match status" value="3"/>
</dbReference>
<feature type="repeat" description="TPR" evidence="3">
    <location>
        <begin position="16"/>
        <end position="49"/>
    </location>
</feature>
<organism evidence="4 5">
    <name type="scientific">Pyronema omphalodes (strain CBS 100304)</name>
    <name type="common">Pyronema confluens</name>
    <dbReference type="NCBI Taxonomy" id="1076935"/>
    <lineage>
        <taxon>Eukaryota</taxon>
        <taxon>Fungi</taxon>
        <taxon>Dikarya</taxon>
        <taxon>Ascomycota</taxon>
        <taxon>Pezizomycotina</taxon>
        <taxon>Pezizomycetes</taxon>
        <taxon>Pezizales</taxon>
        <taxon>Pyronemataceae</taxon>
        <taxon>Pyronema</taxon>
    </lineage>
</organism>
<dbReference type="OMA" id="WSKAYRR"/>